<evidence type="ECO:0008006" key="3">
    <source>
        <dbReference type="Google" id="ProtNLM"/>
    </source>
</evidence>
<dbReference type="EMBL" id="JAKJXO020000020">
    <property type="protein sequence ID" value="KAL1592606.1"/>
    <property type="molecule type" value="Genomic_DNA"/>
</dbReference>
<dbReference type="Gene3D" id="3.20.20.190">
    <property type="entry name" value="Phosphatidylinositol (PI) phosphodiesterase"/>
    <property type="match status" value="1"/>
</dbReference>
<reference evidence="1 2" key="1">
    <citation type="submission" date="2024-02" db="EMBL/GenBank/DDBJ databases">
        <title>De novo assembly and annotation of 12 fungi associated with fruit tree decline syndrome in Ontario, Canada.</title>
        <authorList>
            <person name="Sulman M."/>
            <person name="Ellouze W."/>
            <person name="Ilyukhin E."/>
        </authorList>
    </citation>
    <scope>NUCLEOTIDE SEQUENCE [LARGE SCALE GENOMIC DNA]</scope>
    <source>
        <strain evidence="1 2">M42-189</strain>
    </source>
</reference>
<dbReference type="PANTHER" id="PTHR13593:SF113">
    <property type="entry name" value="SI:DKEY-266F7.9"/>
    <property type="match status" value="1"/>
</dbReference>
<proteinExistence type="predicted"/>
<dbReference type="InterPro" id="IPR017946">
    <property type="entry name" value="PLC-like_Pdiesterase_TIM-brl"/>
</dbReference>
<accession>A0ABR3QKC5</accession>
<protein>
    <recommendedName>
        <fullName evidence="3">Phosphatidylinositol diacylglycerol-lyase</fullName>
    </recommendedName>
</protein>
<organism evidence="1 2">
    <name type="scientific">Paraconiothyrium brasiliense</name>
    <dbReference type="NCBI Taxonomy" id="300254"/>
    <lineage>
        <taxon>Eukaryota</taxon>
        <taxon>Fungi</taxon>
        <taxon>Dikarya</taxon>
        <taxon>Ascomycota</taxon>
        <taxon>Pezizomycotina</taxon>
        <taxon>Dothideomycetes</taxon>
        <taxon>Pleosporomycetidae</taxon>
        <taxon>Pleosporales</taxon>
        <taxon>Massarineae</taxon>
        <taxon>Didymosphaeriaceae</taxon>
        <taxon>Paraconiothyrium</taxon>
    </lineage>
</organism>
<name>A0ABR3QKC5_9PLEO</name>
<dbReference type="Proteomes" id="UP001521785">
    <property type="component" value="Unassembled WGS sequence"/>
</dbReference>
<evidence type="ECO:0000313" key="1">
    <source>
        <dbReference type="EMBL" id="KAL1592606.1"/>
    </source>
</evidence>
<comment type="caution">
    <text evidence="1">The sequence shown here is derived from an EMBL/GenBank/DDBJ whole genome shotgun (WGS) entry which is preliminary data.</text>
</comment>
<sequence length="677" mass="74751">MSTWSTPRTILPGQNERSSCSPAVASYAGSLWCVWLDDIEGSLWYSKTSGTVWQKRDLVAFDTSMGLTGEPQKAITTPALCVNNNVLHLILLNKQRKLVHYTFNAPQAKWTLSVTPPQVTDALSSVALGSWQGQLYLAFTKGTVPPTQAVAVSMARYTPAENVGNQVPPIEAQPGGQWSPTTDTTILTMGPVSMASYNNALRLVAVRSQDGRDTKFGCRALDMSTKQWVETSPFTDKDVGNGISVSDCAGFAFAVYLRKTTPLTMRVREIGLTTLWGATTQDIAQVPKYPPVIAISNNLCYVIWEDQNNGIQFLTRDVFPIPATSQWMKGVKDDVPISRLTIPGTHDAGAISRVWIVPTQTMFFNEQLAAGIRYFDLRAGFLGPEFKKLLKTNELVVHHGAYPITRGPNGNGISNPMSSFLATGLVTDSPLLIKDVLQIFYDFLNKNPSEGIIIQIKQDGSRDGDGDQDRRFADAIWALIDGNPAYWRLDASIPTMTNLRKKIQLVCRFTSTRANRGIDVAAAWNNPQNDNLESTMAIQQTGYSISVQDHFSLAPALSPGFKSHAERKFALVKPLLDEAKGSGKDKWFINFSSGLVKPNATAFKKPLELATHYLDAQWLAHDETMLWDREHLPGVNYMLQQYFFGAATGGYGTIVMDYPELPNDLITLMIRTNFGSK</sequence>
<keyword evidence="2" id="KW-1185">Reference proteome</keyword>
<dbReference type="PANTHER" id="PTHR13593">
    <property type="match status" value="1"/>
</dbReference>
<dbReference type="InterPro" id="IPR051057">
    <property type="entry name" value="PI-PLC_domain"/>
</dbReference>
<dbReference type="SUPFAM" id="SSF51695">
    <property type="entry name" value="PLC-like phosphodiesterases"/>
    <property type="match status" value="1"/>
</dbReference>
<dbReference type="PROSITE" id="PS50007">
    <property type="entry name" value="PIPLC_X_DOMAIN"/>
    <property type="match status" value="1"/>
</dbReference>
<dbReference type="SUPFAM" id="SSF89372">
    <property type="entry name" value="Fucose-specific lectin"/>
    <property type="match status" value="1"/>
</dbReference>
<gene>
    <name evidence="1" type="ORF">SLS60_011022</name>
</gene>
<evidence type="ECO:0000313" key="2">
    <source>
        <dbReference type="Proteomes" id="UP001521785"/>
    </source>
</evidence>